<dbReference type="PANTHER" id="PTHR18964:SF149">
    <property type="entry name" value="BIFUNCTIONAL UDP-N-ACETYLGLUCOSAMINE 2-EPIMERASE_N-ACETYLMANNOSAMINE KINASE"/>
    <property type="match status" value="1"/>
</dbReference>
<evidence type="ECO:0000313" key="2">
    <source>
        <dbReference type="EMBL" id="GII23466.1"/>
    </source>
</evidence>
<protein>
    <submittedName>
        <fullName evidence="2">Sugar kinase</fullName>
    </submittedName>
</protein>
<sequence length="364" mass="37876">MTRVHVAQRTGLSKPTVNSIVADLRASGLVTELGSVSGTPGRSAALYRIEPTARVVIGVDLGGTNVRAGVADLLGSIRAERQIETAGPVGTLVPRLADLCRRIVQEADLGWESVAAIAIGTPGVPDPVTGLMDLAANIPELAEVNLRQELGRTLGVDIMLDNDVNMAIMGERWRGLAQTSRDSVFIAIGTGIGMGIFAGGGMQRGHAGAAGEIGYLPLGADPFDPAVQRSGPVEEVVSLRGIMATYDRLRHEYGQPELETVADIFAAAERGEPAALKCVDSTARCLALVVGAVHAVLDPERVILGGGIGSNRLLLNHLRAHLARLARRPPVVDISALGSRAALVGAIAVALEEAKSRICGSSRA</sequence>
<comment type="similarity">
    <text evidence="1">Belongs to the ROK (NagC/XylR) family.</text>
</comment>
<dbReference type="InterPro" id="IPR036388">
    <property type="entry name" value="WH-like_DNA-bd_sf"/>
</dbReference>
<dbReference type="SUPFAM" id="SSF53067">
    <property type="entry name" value="Actin-like ATPase domain"/>
    <property type="match status" value="1"/>
</dbReference>
<reference evidence="2" key="1">
    <citation type="submission" date="2021-01" db="EMBL/GenBank/DDBJ databases">
        <title>Whole genome shotgun sequence of Planosporangium mesophilum NBRC 109066.</title>
        <authorList>
            <person name="Komaki H."/>
            <person name="Tamura T."/>
        </authorList>
    </citation>
    <scope>NUCLEOTIDE SEQUENCE</scope>
    <source>
        <strain evidence="2">NBRC 109066</strain>
    </source>
</reference>
<dbReference type="InterPro" id="IPR043129">
    <property type="entry name" value="ATPase_NBD"/>
</dbReference>
<evidence type="ECO:0000256" key="1">
    <source>
        <dbReference type="ARBA" id="ARBA00006479"/>
    </source>
</evidence>
<dbReference type="PANTHER" id="PTHR18964">
    <property type="entry name" value="ROK (REPRESSOR, ORF, KINASE) FAMILY"/>
    <property type="match status" value="1"/>
</dbReference>
<comment type="caution">
    <text evidence="2">The sequence shown here is derived from an EMBL/GenBank/DDBJ whole genome shotgun (WGS) entry which is preliminary data.</text>
</comment>
<dbReference type="GO" id="GO:0016301">
    <property type="term" value="F:kinase activity"/>
    <property type="evidence" value="ECO:0007669"/>
    <property type="project" value="UniProtKB-KW"/>
</dbReference>
<dbReference type="EMBL" id="BOON01000028">
    <property type="protein sequence ID" value="GII23466.1"/>
    <property type="molecule type" value="Genomic_DNA"/>
</dbReference>
<dbReference type="AlphaFoldDB" id="A0A8J3X158"/>
<dbReference type="Proteomes" id="UP000599074">
    <property type="component" value="Unassembled WGS sequence"/>
</dbReference>
<dbReference type="SUPFAM" id="SSF46785">
    <property type="entry name" value="Winged helix' DNA-binding domain"/>
    <property type="match status" value="1"/>
</dbReference>
<dbReference type="Gene3D" id="3.30.420.40">
    <property type="match status" value="2"/>
</dbReference>
<dbReference type="InterPro" id="IPR036390">
    <property type="entry name" value="WH_DNA-bd_sf"/>
</dbReference>
<name>A0A8J3X158_9ACTN</name>
<keyword evidence="2" id="KW-0418">Kinase</keyword>
<accession>A0A8J3X158</accession>
<dbReference type="InterPro" id="IPR000600">
    <property type="entry name" value="ROK"/>
</dbReference>
<evidence type="ECO:0000313" key="3">
    <source>
        <dbReference type="Proteomes" id="UP000599074"/>
    </source>
</evidence>
<dbReference type="Pfam" id="PF00480">
    <property type="entry name" value="ROK"/>
    <property type="match status" value="1"/>
</dbReference>
<dbReference type="Gene3D" id="1.10.10.10">
    <property type="entry name" value="Winged helix-like DNA-binding domain superfamily/Winged helix DNA-binding domain"/>
    <property type="match status" value="1"/>
</dbReference>
<organism evidence="2 3">
    <name type="scientific">Planosporangium mesophilum</name>
    <dbReference type="NCBI Taxonomy" id="689768"/>
    <lineage>
        <taxon>Bacteria</taxon>
        <taxon>Bacillati</taxon>
        <taxon>Actinomycetota</taxon>
        <taxon>Actinomycetes</taxon>
        <taxon>Micromonosporales</taxon>
        <taxon>Micromonosporaceae</taxon>
        <taxon>Planosporangium</taxon>
    </lineage>
</organism>
<keyword evidence="2" id="KW-0808">Transferase</keyword>
<keyword evidence="3" id="KW-1185">Reference proteome</keyword>
<proteinExistence type="inferred from homology"/>
<gene>
    <name evidence="2" type="ORF">Pme01_30630</name>
</gene>